<dbReference type="PIRSF" id="PIRSF000137">
    <property type="entry name" value="Alcohol_oxidase"/>
    <property type="match status" value="1"/>
</dbReference>
<dbReference type="Gene3D" id="3.50.50.60">
    <property type="entry name" value="FAD/NAD(P)-binding domain"/>
    <property type="match status" value="1"/>
</dbReference>
<feature type="binding site" evidence="6">
    <location>
        <position position="83"/>
    </location>
    <ligand>
        <name>FAD</name>
        <dbReference type="ChEBI" id="CHEBI:57692"/>
    </ligand>
</feature>
<evidence type="ECO:0000256" key="4">
    <source>
        <dbReference type="ARBA" id="ARBA00022827"/>
    </source>
</evidence>
<feature type="domain" description="Glucose-methanol-choline oxidoreductase N-terminal" evidence="9">
    <location>
        <begin position="255"/>
        <end position="269"/>
    </location>
</feature>
<comment type="similarity">
    <text evidence="2 7">Belongs to the GMC oxidoreductase family.</text>
</comment>
<dbReference type="SUPFAM" id="SSF51905">
    <property type="entry name" value="FAD/NAD(P)-binding domain"/>
    <property type="match status" value="1"/>
</dbReference>
<dbReference type="PANTHER" id="PTHR11552:SF147">
    <property type="entry name" value="CHOLINE DEHYDROGENASE, MITOCHONDRIAL"/>
    <property type="match status" value="1"/>
</dbReference>
<dbReference type="Gene3D" id="3.30.560.10">
    <property type="entry name" value="Glucose Oxidase, domain 3"/>
    <property type="match status" value="1"/>
</dbReference>
<protein>
    <submittedName>
        <fullName evidence="10">Glucose-methanol-choline oxidoreductase</fullName>
    </submittedName>
</protein>
<evidence type="ECO:0000256" key="6">
    <source>
        <dbReference type="PIRSR" id="PIRSR000137-2"/>
    </source>
</evidence>
<evidence type="ECO:0000259" key="8">
    <source>
        <dbReference type="PROSITE" id="PS00623"/>
    </source>
</evidence>
<evidence type="ECO:0000256" key="2">
    <source>
        <dbReference type="ARBA" id="ARBA00010790"/>
    </source>
</evidence>
<sequence length="566" mass="61202">MPHQEYDYIVIGAGSAGCVVAARLIQQDAGSVLLLEAGGKDSSPFHTMPATVVQVFQQKSWPYMTVPQKHCNNREMIIAQGKVLGGGSSVNGMIYIRGQQQDYDDWVSDWNCPGWGYRDVLPYFKRAEANESLGSEFHGQDGPLPVSENRYRHPMTMAFVRAGQELGLPYVNDFNGASQEGVGFYQTTTRNGARASTARTYLKSVRDSSRLRVVTDALVHKVVIEHGRATGVIFSEKGGAPTTVNAREEVILSAGAFGSPKILMLSGVGPKEHLAEHGIETLVDLPVGKNFHDHLHLSLNATTHEPNSILGEDKGLRGIKHMAQWLAFRSGLLTSNILEGGGFIDTQGTGRPDIQFMFLPVMDNFDNTPGEVAPAAEHGLTVKVGHLRPKARGEVCLRSTDPADLPLIDPNYLGDPEDLQGQIRAVQAGLRLMQQPALRSLIKKITAPENIDWRDTAGIEAFVRKAVKTVYHPGGTCRLGVEPGDSVVDLQMRVHGVPNLRVIDLSVCPQIASGNTNAPAIMLGERGADFILGKAPLALDAPAEQVLDLNQLLGAHSASLVEASRS</sequence>
<keyword evidence="4 6" id="KW-0274">FAD</keyword>
<evidence type="ECO:0000256" key="7">
    <source>
        <dbReference type="RuleBase" id="RU003968"/>
    </source>
</evidence>
<proteinExistence type="inferred from homology"/>
<dbReference type="GO" id="GO:0016614">
    <property type="term" value="F:oxidoreductase activity, acting on CH-OH group of donors"/>
    <property type="evidence" value="ECO:0007669"/>
    <property type="project" value="InterPro"/>
</dbReference>
<dbReference type="InterPro" id="IPR036188">
    <property type="entry name" value="FAD/NAD-bd_sf"/>
</dbReference>
<name>A0A2R3QQ73_ECTME</name>
<dbReference type="PROSITE" id="PS00624">
    <property type="entry name" value="GMC_OXRED_2"/>
    <property type="match status" value="1"/>
</dbReference>
<reference evidence="10 11" key="1">
    <citation type="submission" date="2018-03" db="EMBL/GenBank/DDBJ databases">
        <title>Complete genome sequence and methylome analysis of Pseudomonas mendocina NEB 698.</title>
        <authorList>
            <person name="Morgan R.D."/>
        </authorList>
    </citation>
    <scope>NUCLEOTIDE SEQUENCE [LARGE SCALE GENOMIC DNA]</scope>
    <source>
        <strain evidence="10 11">NEB698</strain>
    </source>
</reference>
<evidence type="ECO:0000259" key="9">
    <source>
        <dbReference type="PROSITE" id="PS00624"/>
    </source>
</evidence>
<keyword evidence="5" id="KW-0560">Oxidoreductase</keyword>
<organism evidence="10 11">
    <name type="scientific">Ectopseudomonas mendocina</name>
    <name type="common">Pseudomonas mendocina</name>
    <dbReference type="NCBI Taxonomy" id="300"/>
    <lineage>
        <taxon>Bacteria</taxon>
        <taxon>Pseudomonadati</taxon>
        <taxon>Pseudomonadota</taxon>
        <taxon>Gammaproteobacteria</taxon>
        <taxon>Pseudomonadales</taxon>
        <taxon>Pseudomonadaceae</taxon>
        <taxon>Ectopseudomonas</taxon>
    </lineage>
</organism>
<dbReference type="PROSITE" id="PS00623">
    <property type="entry name" value="GMC_OXRED_1"/>
    <property type="match status" value="1"/>
</dbReference>
<accession>A0A2R3QQ73</accession>
<feature type="domain" description="Glucose-methanol-choline oxidoreductase N-terminal" evidence="8">
    <location>
        <begin position="81"/>
        <end position="104"/>
    </location>
</feature>
<evidence type="ECO:0000256" key="5">
    <source>
        <dbReference type="ARBA" id="ARBA00023002"/>
    </source>
</evidence>
<dbReference type="PANTHER" id="PTHR11552">
    <property type="entry name" value="GLUCOSE-METHANOL-CHOLINE GMC OXIDOREDUCTASE"/>
    <property type="match status" value="1"/>
</dbReference>
<dbReference type="InterPro" id="IPR007867">
    <property type="entry name" value="GMC_OxRtase_C"/>
</dbReference>
<feature type="binding site" evidence="6">
    <location>
        <position position="219"/>
    </location>
    <ligand>
        <name>FAD</name>
        <dbReference type="ChEBI" id="CHEBI:57692"/>
    </ligand>
</feature>
<dbReference type="Proteomes" id="UP000238327">
    <property type="component" value="Chromosome"/>
</dbReference>
<dbReference type="RefSeq" id="WP_106738698.1">
    <property type="nucleotide sequence ID" value="NZ_CP027657.1"/>
</dbReference>
<gene>
    <name evidence="10" type="ORF">C7A17_14645</name>
</gene>
<dbReference type="InterPro" id="IPR012132">
    <property type="entry name" value="GMC_OxRdtase"/>
</dbReference>
<dbReference type="AlphaFoldDB" id="A0A2R3QQ73"/>
<dbReference type="SUPFAM" id="SSF54373">
    <property type="entry name" value="FAD-linked reductases, C-terminal domain"/>
    <property type="match status" value="1"/>
</dbReference>
<keyword evidence="3 7" id="KW-0285">Flavoprotein</keyword>
<evidence type="ECO:0000313" key="11">
    <source>
        <dbReference type="Proteomes" id="UP000238327"/>
    </source>
</evidence>
<evidence type="ECO:0000256" key="1">
    <source>
        <dbReference type="ARBA" id="ARBA00001974"/>
    </source>
</evidence>
<evidence type="ECO:0000256" key="3">
    <source>
        <dbReference type="ARBA" id="ARBA00022630"/>
    </source>
</evidence>
<dbReference type="InterPro" id="IPR000172">
    <property type="entry name" value="GMC_OxRdtase_N"/>
</dbReference>
<dbReference type="EMBL" id="CP027657">
    <property type="protein sequence ID" value="AVO53949.1"/>
    <property type="molecule type" value="Genomic_DNA"/>
</dbReference>
<dbReference type="Pfam" id="PF00732">
    <property type="entry name" value="GMC_oxred_N"/>
    <property type="match status" value="1"/>
</dbReference>
<comment type="cofactor">
    <cofactor evidence="1 6">
        <name>FAD</name>
        <dbReference type="ChEBI" id="CHEBI:57692"/>
    </cofactor>
</comment>
<dbReference type="Pfam" id="PF05199">
    <property type="entry name" value="GMC_oxred_C"/>
    <property type="match status" value="1"/>
</dbReference>
<dbReference type="GO" id="GO:0050660">
    <property type="term" value="F:flavin adenine dinucleotide binding"/>
    <property type="evidence" value="ECO:0007669"/>
    <property type="project" value="InterPro"/>
</dbReference>
<dbReference type="OrthoDB" id="9785276at2"/>
<evidence type="ECO:0000313" key="10">
    <source>
        <dbReference type="EMBL" id="AVO53949.1"/>
    </source>
</evidence>